<dbReference type="PANTHER" id="PTHR32332">
    <property type="entry name" value="2-NITROPROPANE DIOXYGENASE"/>
    <property type="match status" value="1"/>
</dbReference>
<evidence type="ECO:0000256" key="5">
    <source>
        <dbReference type="ARBA" id="ARBA00023002"/>
    </source>
</evidence>
<evidence type="ECO:0000256" key="2">
    <source>
        <dbReference type="ARBA" id="ARBA00013457"/>
    </source>
</evidence>
<dbReference type="CDD" id="cd04730">
    <property type="entry name" value="NPD_like"/>
    <property type="match status" value="1"/>
</dbReference>
<keyword evidence="4" id="KW-0288">FMN</keyword>
<gene>
    <name evidence="6" type="ORF">J43TS3_06260</name>
</gene>
<evidence type="ECO:0000256" key="1">
    <source>
        <dbReference type="ARBA" id="ARBA00003535"/>
    </source>
</evidence>
<dbReference type="Proteomes" id="UP000676917">
    <property type="component" value="Unassembled WGS sequence"/>
</dbReference>
<dbReference type="GO" id="GO:0018580">
    <property type="term" value="F:nitronate monooxygenase activity"/>
    <property type="evidence" value="ECO:0007669"/>
    <property type="project" value="InterPro"/>
</dbReference>
<evidence type="ECO:0000256" key="4">
    <source>
        <dbReference type="ARBA" id="ARBA00022643"/>
    </source>
</evidence>
<evidence type="ECO:0000313" key="7">
    <source>
        <dbReference type="Proteomes" id="UP000676917"/>
    </source>
</evidence>
<evidence type="ECO:0000256" key="3">
    <source>
        <dbReference type="ARBA" id="ARBA00022630"/>
    </source>
</evidence>
<proteinExistence type="predicted"/>
<evidence type="ECO:0000313" key="6">
    <source>
        <dbReference type="EMBL" id="GIO26015.1"/>
    </source>
</evidence>
<dbReference type="RefSeq" id="WP_212919510.1">
    <property type="nucleotide sequence ID" value="NZ_BORP01000001.1"/>
</dbReference>
<keyword evidence="7" id="KW-1185">Reference proteome</keyword>
<dbReference type="SUPFAM" id="SSF51412">
    <property type="entry name" value="Inosine monophosphate dehydrogenase (IMPDH)"/>
    <property type="match status" value="1"/>
</dbReference>
<keyword evidence="5" id="KW-0560">Oxidoreductase</keyword>
<dbReference type="InterPro" id="IPR004136">
    <property type="entry name" value="NMO"/>
</dbReference>
<sequence length="324" mass="34718">MGWNTRITELFNIQYPIIQGGLAHLAYADLAAAVSNAGGLGQITAMSLENPDSLRSEINRVRELTKNPFGVNFAIGQHNRPFEDMIEVVIEEKVPVISVTGGNPKGVFDMIRDHPIKTMVLVAAKRQAMKAEELGADAVIVVGHEGGGHLGRADTGTVVLTPQVVDNVSIPVIASGGITDGRGLMAALALGAEGVEMGTRFIATKECVHAHPIYKDAIVNADDNETVVIKRSLGAPARALKNSWTEKILELEKQDGGYDVLRDYISGAANKNYIHDGNPENGFGWAGQGIVSIHDIPTVQELIDGMIKEAEEIKNKWKDGGALD</sequence>
<keyword evidence="3" id="KW-0285">Flavoprotein</keyword>
<dbReference type="EMBL" id="BORP01000001">
    <property type="protein sequence ID" value="GIO26015.1"/>
    <property type="molecule type" value="Genomic_DNA"/>
</dbReference>
<dbReference type="Gene3D" id="3.20.20.70">
    <property type="entry name" value="Aldolase class I"/>
    <property type="match status" value="1"/>
</dbReference>
<reference evidence="6" key="1">
    <citation type="submission" date="2021-03" db="EMBL/GenBank/DDBJ databases">
        <title>Antimicrobial resistance genes in bacteria isolated from Japanese honey, and their potential for conferring macrolide and lincosamide resistance in the American foulbrood pathogen Paenibacillus larvae.</title>
        <authorList>
            <person name="Okamoto M."/>
            <person name="Kumagai M."/>
            <person name="Kanamori H."/>
            <person name="Takamatsu D."/>
        </authorList>
    </citation>
    <scope>NUCLEOTIDE SEQUENCE</scope>
    <source>
        <strain evidence="6">J43TS3</strain>
    </source>
</reference>
<comment type="caution">
    <text evidence="6">The sequence shown here is derived from an EMBL/GenBank/DDBJ whole genome shotgun (WGS) entry which is preliminary data.</text>
</comment>
<dbReference type="PANTHER" id="PTHR32332:SF20">
    <property type="entry name" value="2-NITROPROPANE DIOXYGENASE-LIKE PROTEIN"/>
    <property type="match status" value="1"/>
</dbReference>
<dbReference type="InterPro" id="IPR013785">
    <property type="entry name" value="Aldolase_TIM"/>
</dbReference>
<keyword evidence="6" id="KW-0503">Monooxygenase</keyword>
<name>A0A919X895_9BACI</name>
<comment type="function">
    <text evidence="1">Nitronate monooxygenase that uses molecular oxygen to catalyze the oxidative denitrification of alkyl nitronates. Acts on propionate 3-nitronate (P3N), the presumed physiological substrate. Probably functions in the detoxification of P3N, a metabolic poison produced by plants and fungi as a defense mechanism.</text>
</comment>
<dbReference type="AlphaFoldDB" id="A0A919X895"/>
<accession>A0A919X895</accession>
<protein>
    <recommendedName>
        <fullName evidence="2">Probable nitronate monooxygenase</fullName>
    </recommendedName>
</protein>
<dbReference type="Pfam" id="PF03060">
    <property type="entry name" value="NMO"/>
    <property type="match status" value="2"/>
</dbReference>
<organism evidence="6 7">
    <name type="scientific">Ornithinibacillus bavariensis</name>
    <dbReference type="NCBI Taxonomy" id="545502"/>
    <lineage>
        <taxon>Bacteria</taxon>
        <taxon>Bacillati</taxon>
        <taxon>Bacillota</taxon>
        <taxon>Bacilli</taxon>
        <taxon>Bacillales</taxon>
        <taxon>Bacillaceae</taxon>
        <taxon>Ornithinibacillus</taxon>
    </lineage>
</organism>